<sequence length="232" mass="25361">MHLCPNRPEGFSPMSDFSVLPTSCFIDTILLPLPTWLAILFIPVLLTLSYMITRSSSRHFNPSTIHLRPSTRTRRSCGLKITEAVYYILILANLLMAILEIVRLAILEFGIGLLPFILVGLLLGAALHLVNPVVRLGNWEFINAIVWLGGIIMSIIQCVELSQLPGGALGRKGSKYPVSDQIIDVGVMAGVYALLLILEAVIGSWRRKLYAEEVARVNAKGIVVESIGSGGK</sequence>
<evidence type="ECO:0000256" key="1">
    <source>
        <dbReference type="SAM" id="Phobius"/>
    </source>
</evidence>
<keyword evidence="1" id="KW-0812">Transmembrane</keyword>
<organism evidence="2 3">
    <name type="scientific">Coleophoma crateriformis</name>
    <dbReference type="NCBI Taxonomy" id="565419"/>
    <lineage>
        <taxon>Eukaryota</taxon>
        <taxon>Fungi</taxon>
        <taxon>Dikarya</taxon>
        <taxon>Ascomycota</taxon>
        <taxon>Pezizomycotina</taxon>
        <taxon>Leotiomycetes</taxon>
        <taxon>Helotiales</taxon>
        <taxon>Dermateaceae</taxon>
        <taxon>Coleophoma</taxon>
    </lineage>
</organism>
<dbReference type="OrthoDB" id="5399848at2759"/>
<comment type="caution">
    <text evidence="2">The sequence shown here is derived from an EMBL/GenBank/DDBJ whole genome shotgun (WGS) entry which is preliminary data.</text>
</comment>
<feature type="transmembrane region" description="Helical" evidence="1">
    <location>
        <begin position="29"/>
        <end position="52"/>
    </location>
</feature>
<reference evidence="2 3" key="1">
    <citation type="journal article" date="2018" name="IMA Fungus">
        <title>IMA Genome-F 9: Draft genome sequence of Annulohypoxylon stygium, Aspergillus mulundensis, Berkeleyomyces basicola (syn. Thielaviopsis basicola), Ceratocystis smalleyi, two Cercospora beticola strains, Coleophoma cylindrospora, Fusarium fracticaudum, Phialophora cf. hyalina, and Morchella septimelata.</title>
        <authorList>
            <person name="Wingfield B.D."/>
            <person name="Bills G.F."/>
            <person name="Dong Y."/>
            <person name="Huang W."/>
            <person name="Nel W.J."/>
            <person name="Swalarsk-Parry B.S."/>
            <person name="Vaghefi N."/>
            <person name="Wilken P.M."/>
            <person name="An Z."/>
            <person name="de Beer Z.W."/>
            <person name="De Vos L."/>
            <person name="Chen L."/>
            <person name="Duong T.A."/>
            <person name="Gao Y."/>
            <person name="Hammerbacher A."/>
            <person name="Kikkert J.R."/>
            <person name="Li Y."/>
            <person name="Li H."/>
            <person name="Li K."/>
            <person name="Li Q."/>
            <person name="Liu X."/>
            <person name="Ma X."/>
            <person name="Naidoo K."/>
            <person name="Pethybridge S.J."/>
            <person name="Sun J."/>
            <person name="Steenkamp E.T."/>
            <person name="van der Nest M.A."/>
            <person name="van Wyk S."/>
            <person name="Wingfield M.J."/>
            <person name="Xiong C."/>
            <person name="Yue Q."/>
            <person name="Zhang X."/>
        </authorList>
    </citation>
    <scope>NUCLEOTIDE SEQUENCE [LARGE SCALE GENOMIC DNA]</scope>
    <source>
        <strain evidence="2 3">BP5796</strain>
    </source>
</reference>
<dbReference type="AlphaFoldDB" id="A0A3D8SGV6"/>
<feature type="transmembrane region" description="Helical" evidence="1">
    <location>
        <begin position="141"/>
        <end position="162"/>
    </location>
</feature>
<dbReference type="Proteomes" id="UP000256328">
    <property type="component" value="Unassembled WGS sequence"/>
</dbReference>
<accession>A0A3D8SGV6</accession>
<feature type="transmembrane region" description="Helical" evidence="1">
    <location>
        <begin position="84"/>
        <end position="106"/>
    </location>
</feature>
<evidence type="ECO:0008006" key="4">
    <source>
        <dbReference type="Google" id="ProtNLM"/>
    </source>
</evidence>
<gene>
    <name evidence="2" type="ORF">BP5796_03736</name>
</gene>
<feature type="transmembrane region" description="Helical" evidence="1">
    <location>
        <begin position="182"/>
        <end position="202"/>
    </location>
</feature>
<name>A0A3D8SGV6_9HELO</name>
<evidence type="ECO:0000313" key="2">
    <source>
        <dbReference type="EMBL" id="RDW85411.1"/>
    </source>
</evidence>
<keyword evidence="3" id="KW-1185">Reference proteome</keyword>
<keyword evidence="1" id="KW-0472">Membrane</keyword>
<evidence type="ECO:0000313" key="3">
    <source>
        <dbReference type="Proteomes" id="UP000256328"/>
    </source>
</evidence>
<dbReference type="EMBL" id="PDLN01000005">
    <property type="protein sequence ID" value="RDW85411.1"/>
    <property type="molecule type" value="Genomic_DNA"/>
</dbReference>
<proteinExistence type="predicted"/>
<keyword evidence="1" id="KW-1133">Transmembrane helix</keyword>
<protein>
    <recommendedName>
        <fullName evidence="4">MARVEL domain-containing protein</fullName>
    </recommendedName>
</protein>
<feature type="transmembrane region" description="Helical" evidence="1">
    <location>
        <begin position="112"/>
        <end position="134"/>
    </location>
</feature>